<name>E2BAQ4_HARSA</name>
<keyword evidence="7" id="KW-0503">Monooxygenase</keyword>
<dbReference type="STRING" id="610380.E2BAQ4"/>
<keyword evidence="7" id="KW-0560">Oxidoreductase</keyword>
<dbReference type="Pfam" id="PF00501">
    <property type="entry name" value="AMP-binding"/>
    <property type="match status" value="1"/>
</dbReference>
<evidence type="ECO:0000313" key="8">
    <source>
        <dbReference type="Proteomes" id="UP000008237"/>
    </source>
</evidence>
<dbReference type="Proteomes" id="UP000008237">
    <property type="component" value="Unassembled WGS sequence"/>
</dbReference>
<accession>E2BAQ4</accession>
<dbReference type="InterPro" id="IPR000873">
    <property type="entry name" value="AMP-dep_synth/lig_dom"/>
</dbReference>
<dbReference type="PANTHER" id="PTHR24096">
    <property type="entry name" value="LONG-CHAIN-FATTY-ACID--COA LIGASE"/>
    <property type="match status" value="1"/>
</dbReference>
<keyword evidence="3" id="KW-0436">Ligase</keyword>
<dbReference type="InterPro" id="IPR045851">
    <property type="entry name" value="AMP-bd_C_sf"/>
</dbReference>
<evidence type="ECO:0000313" key="7">
    <source>
        <dbReference type="EMBL" id="EFN87234.1"/>
    </source>
</evidence>
<dbReference type="Gene3D" id="3.40.50.980">
    <property type="match status" value="1"/>
</dbReference>
<protein>
    <submittedName>
        <fullName evidence="7">Luciferin 4-monooxygenase</fullName>
    </submittedName>
</protein>
<comment type="subcellular location">
    <subcellularLocation>
        <location evidence="1">Peroxisome</location>
    </subcellularLocation>
</comment>
<evidence type="ECO:0000256" key="1">
    <source>
        <dbReference type="ARBA" id="ARBA00004275"/>
    </source>
</evidence>
<evidence type="ECO:0000259" key="5">
    <source>
        <dbReference type="Pfam" id="PF00501"/>
    </source>
</evidence>
<keyword evidence="4" id="KW-0576">Peroxisome</keyword>
<dbReference type="Gene3D" id="3.30.300.30">
    <property type="match status" value="1"/>
</dbReference>
<dbReference type="SUPFAM" id="SSF56801">
    <property type="entry name" value="Acetyl-CoA synthetase-like"/>
    <property type="match status" value="1"/>
</dbReference>
<dbReference type="GO" id="GO:0016405">
    <property type="term" value="F:CoA-ligase activity"/>
    <property type="evidence" value="ECO:0007669"/>
    <property type="project" value="TreeGrafter"/>
</dbReference>
<comment type="similarity">
    <text evidence="2">Belongs to the ATP-dependent AMP-binding enzyme family.</text>
</comment>
<evidence type="ECO:0000256" key="2">
    <source>
        <dbReference type="ARBA" id="ARBA00006432"/>
    </source>
</evidence>
<dbReference type="AlphaFoldDB" id="E2BAQ4"/>
<feature type="domain" description="AMP-dependent synthetase/ligase" evidence="5">
    <location>
        <begin position="187"/>
        <end position="345"/>
    </location>
</feature>
<dbReference type="InterPro" id="IPR042099">
    <property type="entry name" value="ANL_N_sf"/>
</dbReference>
<dbReference type="EMBL" id="GL446816">
    <property type="protein sequence ID" value="EFN87234.1"/>
    <property type="molecule type" value="Genomic_DNA"/>
</dbReference>
<evidence type="ECO:0000256" key="3">
    <source>
        <dbReference type="ARBA" id="ARBA00022598"/>
    </source>
</evidence>
<evidence type="ECO:0000259" key="6">
    <source>
        <dbReference type="Pfam" id="PF13193"/>
    </source>
</evidence>
<feature type="domain" description="AMP-binding enzyme C-terminal" evidence="6">
    <location>
        <begin position="397"/>
        <end position="468"/>
    </location>
</feature>
<dbReference type="Gene3D" id="3.40.50.12780">
    <property type="entry name" value="N-terminal domain of ligase-like"/>
    <property type="match status" value="1"/>
</dbReference>
<gene>
    <name evidence="7" type="ORF">EAI_08564</name>
</gene>
<evidence type="ECO:0000256" key="4">
    <source>
        <dbReference type="ARBA" id="ARBA00023140"/>
    </source>
</evidence>
<dbReference type="InterPro" id="IPR025110">
    <property type="entry name" value="AMP-bd_C"/>
</dbReference>
<dbReference type="GO" id="GO:0005777">
    <property type="term" value="C:peroxisome"/>
    <property type="evidence" value="ECO:0007669"/>
    <property type="project" value="UniProtKB-SubCell"/>
</dbReference>
<sequence>METMILALWFQRQSVVSGDVIVLCTDNMLNAITPFIACMYCGITVNPWHGHLDKARIRHFLTQVMPKIIFTSDKIAPIIYEVVLELGLHLKITLVKVPVVQELSNEYFLKLSTIVRPIEDLVLNNNDEDYVKHMKSTIWNSMIVFSNQGDTPKSVNIPCTIFKSPRNKQIPAMSANKIGMWLESGTHPFYLVLMMRAILSHMTIINVPEFTKDYPDKVCQTLEKHKVNWLIMDSKRCKEFFLSGVFVRYNISHLETIIISDGPIIPYVHRGLIRTLPKIRILTSYCLPETGMIAYQQVSSKYGSSGRVAVNVDLMIVDLDSKESLGPNQRGEICCKCDGMMFSYYKDPKDKADRIIDKDGWFRTGDVGYYDDEGDLFIIGRVDEVIRYRNCYISAIELENVIKCHEAVDEVVVIPLSHCADGQHPVACVTIKPELQVMEKELMDLVARNLPIDKNLHGGVIFISSMPRLSCGAIDRKLLLHLVNYNQQFIS</sequence>
<keyword evidence="8" id="KW-1185">Reference proteome</keyword>
<dbReference type="InParanoid" id="E2BAQ4"/>
<dbReference type="PANTHER" id="PTHR24096:SF149">
    <property type="entry name" value="AMP-BINDING DOMAIN-CONTAINING PROTEIN-RELATED"/>
    <property type="match status" value="1"/>
</dbReference>
<organism evidence="8">
    <name type="scientific">Harpegnathos saltator</name>
    <name type="common">Jerdon's jumping ant</name>
    <dbReference type="NCBI Taxonomy" id="610380"/>
    <lineage>
        <taxon>Eukaryota</taxon>
        <taxon>Metazoa</taxon>
        <taxon>Ecdysozoa</taxon>
        <taxon>Arthropoda</taxon>
        <taxon>Hexapoda</taxon>
        <taxon>Insecta</taxon>
        <taxon>Pterygota</taxon>
        <taxon>Neoptera</taxon>
        <taxon>Endopterygota</taxon>
        <taxon>Hymenoptera</taxon>
        <taxon>Apocrita</taxon>
        <taxon>Aculeata</taxon>
        <taxon>Formicoidea</taxon>
        <taxon>Formicidae</taxon>
        <taxon>Ponerinae</taxon>
        <taxon>Ponerini</taxon>
        <taxon>Harpegnathos</taxon>
    </lineage>
</organism>
<dbReference type="OrthoDB" id="10253869at2759"/>
<reference evidence="7 8" key="1">
    <citation type="journal article" date="2010" name="Science">
        <title>Genomic comparison of the ants Camponotus floridanus and Harpegnathos saltator.</title>
        <authorList>
            <person name="Bonasio R."/>
            <person name="Zhang G."/>
            <person name="Ye C."/>
            <person name="Mutti N.S."/>
            <person name="Fang X."/>
            <person name="Qin N."/>
            <person name="Donahue G."/>
            <person name="Yang P."/>
            <person name="Li Q."/>
            <person name="Li C."/>
            <person name="Zhang P."/>
            <person name="Huang Z."/>
            <person name="Berger S.L."/>
            <person name="Reinberg D."/>
            <person name="Wang J."/>
            <person name="Liebig J."/>
        </authorList>
    </citation>
    <scope>NUCLEOTIDE SEQUENCE [LARGE SCALE GENOMIC DNA]</scope>
    <source>
        <strain evidence="7 8">R22 G/1</strain>
    </source>
</reference>
<dbReference type="Pfam" id="PF13193">
    <property type="entry name" value="AMP-binding_C"/>
    <property type="match status" value="1"/>
</dbReference>
<dbReference type="GO" id="GO:0004497">
    <property type="term" value="F:monooxygenase activity"/>
    <property type="evidence" value="ECO:0007669"/>
    <property type="project" value="UniProtKB-KW"/>
</dbReference>
<proteinExistence type="inferred from homology"/>